<keyword evidence="16" id="KW-1185">Reference proteome</keyword>
<dbReference type="InterPro" id="IPR037051">
    <property type="entry name" value="4-carb_acid_sugar_kinase_N_sf"/>
</dbReference>
<keyword evidence="5" id="KW-0067">ATP-binding</keyword>
<dbReference type="EMBL" id="NESP01000001">
    <property type="protein sequence ID" value="PUE60218.1"/>
    <property type="molecule type" value="Genomic_DNA"/>
</dbReference>
<dbReference type="Pfam" id="PF17042">
    <property type="entry name" value="NBD_C"/>
    <property type="match status" value="1"/>
</dbReference>
<keyword evidence="4" id="KW-0418">Kinase</keyword>
<evidence type="ECO:0000256" key="4">
    <source>
        <dbReference type="ARBA" id="ARBA00022777"/>
    </source>
</evidence>
<dbReference type="Proteomes" id="UP000251341">
    <property type="component" value="Unassembled WGS sequence"/>
</dbReference>
<keyword evidence="2" id="KW-0808">Transferase</keyword>
<dbReference type="NCBIfam" id="NF043035">
    <property type="entry name" value="OxoTetrKin"/>
    <property type="match status" value="1"/>
</dbReference>
<dbReference type="GO" id="GO:0005524">
    <property type="term" value="F:ATP binding"/>
    <property type="evidence" value="ECO:0007669"/>
    <property type="project" value="UniProtKB-KW"/>
</dbReference>
<evidence type="ECO:0000313" key="15">
    <source>
        <dbReference type="EMBL" id="PUE60218.1"/>
    </source>
</evidence>
<accession>A0A315ETP6</accession>
<name>A0A315ETP6_9BURK</name>
<gene>
    <name evidence="15" type="ORF">B9Z44_11940</name>
</gene>
<keyword evidence="6" id="KW-0119">Carbohydrate metabolism</keyword>
<keyword evidence="3" id="KW-0547">Nucleotide-binding</keyword>
<dbReference type="InterPro" id="IPR010737">
    <property type="entry name" value="4-carb_acid_sugar_kinase_N"/>
</dbReference>
<dbReference type="Pfam" id="PF07005">
    <property type="entry name" value="SBD_N"/>
    <property type="match status" value="1"/>
</dbReference>
<feature type="domain" description="Four-carbon acid sugar kinase nucleotide binding" evidence="14">
    <location>
        <begin position="265"/>
        <end position="426"/>
    </location>
</feature>
<proteinExistence type="inferred from homology"/>
<evidence type="ECO:0000256" key="1">
    <source>
        <dbReference type="ARBA" id="ARBA00005715"/>
    </source>
</evidence>
<evidence type="ECO:0000259" key="13">
    <source>
        <dbReference type="Pfam" id="PF07005"/>
    </source>
</evidence>
<evidence type="ECO:0000256" key="6">
    <source>
        <dbReference type="ARBA" id="ARBA00023277"/>
    </source>
</evidence>
<evidence type="ECO:0000256" key="9">
    <source>
        <dbReference type="ARBA" id="ARBA00037335"/>
    </source>
</evidence>
<organism evidence="15 16">
    <name type="scientific">Limnohabitans curvus</name>
    <dbReference type="NCBI Taxonomy" id="323423"/>
    <lineage>
        <taxon>Bacteria</taxon>
        <taxon>Pseudomonadati</taxon>
        <taxon>Pseudomonadota</taxon>
        <taxon>Betaproteobacteria</taxon>
        <taxon>Burkholderiales</taxon>
        <taxon>Comamonadaceae</taxon>
        <taxon>Limnohabitans</taxon>
    </lineage>
</organism>
<dbReference type="AlphaFoldDB" id="A0A315ETP6"/>
<evidence type="ECO:0000313" key="16">
    <source>
        <dbReference type="Proteomes" id="UP000251341"/>
    </source>
</evidence>
<comment type="function">
    <text evidence="9">Catalyzes the ATP-dependent phosphorylation of 3-oxo-tetronate to 3-oxo-tetronate 4-phosphate.</text>
</comment>
<evidence type="ECO:0000256" key="5">
    <source>
        <dbReference type="ARBA" id="ARBA00022840"/>
    </source>
</evidence>
<dbReference type="SUPFAM" id="SSF142764">
    <property type="entry name" value="YgbK-like"/>
    <property type="match status" value="1"/>
</dbReference>
<evidence type="ECO:0000256" key="10">
    <source>
        <dbReference type="ARBA" id="ARBA00039095"/>
    </source>
</evidence>
<evidence type="ECO:0000256" key="12">
    <source>
        <dbReference type="ARBA" id="ARBA00041377"/>
    </source>
</evidence>
<comment type="similarity">
    <text evidence="1">Belongs to the four-carbon acid sugar kinase family.</text>
</comment>
<evidence type="ECO:0000259" key="14">
    <source>
        <dbReference type="Pfam" id="PF17042"/>
    </source>
</evidence>
<evidence type="ECO:0000256" key="11">
    <source>
        <dbReference type="ARBA" id="ARBA00039461"/>
    </source>
</evidence>
<evidence type="ECO:0000256" key="2">
    <source>
        <dbReference type="ARBA" id="ARBA00022679"/>
    </source>
</evidence>
<evidence type="ECO:0000256" key="3">
    <source>
        <dbReference type="ARBA" id="ARBA00022741"/>
    </source>
</evidence>
<dbReference type="GO" id="GO:0016301">
    <property type="term" value="F:kinase activity"/>
    <property type="evidence" value="ECO:0007669"/>
    <property type="project" value="UniProtKB-KW"/>
</dbReference>
<dbReference type="Gene3D" id="3.40.980.20">
    <property type="entry name" value="Four-carbon acid sugar kinase, nucleotide binding domain"/>
    <property type="match status" value="1"/>
</dbReference>
<feature type="domain" description="Four-carbon acid sugar kinase N-terminal" evidence="13">
    <location>
        <begin position="10"/>
        <end position="237"/>
    </location>
</feature>
<comment type="caution">
    <text evidence="15">The sequence shown here is derived from an EMBL/GenBank/DDBJ whole genome shotgun (WGS) entry which is preliminary data.</text>
</comment>
<dbReference type="Gene3D" id="3.40.50.10840">
    <property type="entry name" value="Putative sugar-binding, N-terminal domain"/>
    <property type="match status" value="1"/>
</dbReference>
<evidence type="ECO:0000256" key="7">
    <source>
        <dbReference type="ARBA" id="ARBA00035898"/>
    </source>
</evidence>
<evidence type="ECO:0000256" key="8">
    <source>
        <dbReference type="ARBA" id="ARBA00036346"/>
    </source>
</evidence>
<protein>
    <recommendedName>
        <fullName evidence="11">3-oxo-tetronate kinase</fullName>
        <ecNumber evidence="10">2.7.1.217</ecNumber>
    </recommendedName>
    <alternativeName>
        <fullName evidence="12">3-dehydrotetronate 4-kinase</fullName>
    </alternativeName>
</protein>
<sequence>MTQHLTKPLLGCIADDFTGATDLANNLVRAGMRTVQTIGVPTDNQPIDADAIVVALKSRTIPAQDAIAQSLQAHAWLKAQGVEQIYFKYCSTFDSTPQGNIGPVTEALMDAMDGPGKGFTIVCPAFPENNRTIFKGHLFVGDVLLSDSGMRNHPLTPMTDANLVRVMQSQTQRKVGLVEQSCVSAGPDAIRARFQALQAEGVGVAVVDAISNQDLMHMGQALADMPLVTAGSGVAIGLPQNWKARGVLAANAAADTLPAATGYQAVVSGSCSVATNAQVLHWRQAGKPAFAVDPLAVASGTDVVQQALSWAAPQLKDGPVLIYATAEPAAVKAIQNQLGVAQAGELVEHTLSNIAKGLVQAGVRQLVVAGGETSGAVVQALDVERMVIGPQIDPGVPWTSVTSKVCHGDTVHVTLKSGNFGTHDFFEKSFSLLK</sequence>
<dbReference type="InterPro" id="IPR042213">
    <property type="entry name" value="NBD_C_sf"/>
</dbReference>
<reference evidence="15 16" key="1">
    <citation type="submission" date="2017-04" db="EMBL/GenBank/DDBJ databases">
        <title>Unexpected and diverse lifestyles within the genus Limnohabitans.</title>
        <authorList>
            <person name="Kasalicky V."/>
            <person name="Mehrshad M."/>
            <person name="Andrei S.-A."/>
            <person name="Salcher M."/>
            <person name="Kratochvilova H."/>
            <person name="Simek K."/>
            <person name="Ghai R."/>
        </authorList>
    </citation>
    <scope>NUCLEOTIDE SEQUENCE [LARGE SCALE GENOMIC DNA]</scope>
    <source>
        <strain evidence="15 16">MWH-C5</strain>
    </source>
</reference>
<dbReference type="EC" id="2.7.1.217" evidence="10"/>
<comment type="catalytic activity">
    <reaction evidence="7">
        <text>3-dehydro-L-erythronate + ATP = 3-dehydro-4-O-phospho-L-erythronate + ADP + H(+)</text>
        <dbReference type="Rhea" id="RHEA:52552"/>
        <dbReference type="ChEBI" id="CHEBI:15378"/>
        <dbReference type="ChEBI" id="CHEBI:30616"/>
        <dbReference type="ChEBI" id="CHEBI:136592"/>
        <dbReference type="ChEBI" id="CHEBI:136670"/>
        <dbReference type="ChEBI" id="CHEBI:456216"/>
        <dbReference type="EC" id="2.7.1.217"/>
    </reaction>
</comment>
<dbReference type="InterPro" id="IPR050007">
    <property type="entry name" value="OtnK"/>
</dbReference>
<comment type="catalytic activity">
    <reaction evidence="8">
        <text>3-dehydro-D-erythronate + ATP = 3-dehydro-4-O-phospho-D-erythronate + ADP + H(+)</text>
        <dbReference type="Rhea" id="RHEA:52556"/>
        <dbReference type="ChEBI" id="CHEBI:15378"/>
        <dbReference type="ChEBI" id="CHEBI:30616"/>
        <dbReference type="ChEBI" id="CHEBI:57958"/>
        <dbReference type="ChEBI" id="CHEBI:136593"/>
        <dbReference type="ChEBI" id="CHEBI:456216"/>
        <dbReference type="EC" id="2.7.1.217"/>
    </reaction>
</comment>
<dbReference type="InterPro" id="IPR031475">
    <property type="entry name" value="NBD_C"/>
</dbReference>
<dbReference type="RefSeq" id="WP_108358991.1">
    <property type="nucleotide sequence ID" value="NZ_NESP01000001.1"/>
</dbReference>